<dbReference type="Proteomes" id="UP000886858">
    <property type="component" value="Unassembled WGS sequence"/>
</dbReference>
<evidence type="ECO:0000313" key="3">
    <source>
        <dbReference type="EMBL" id="HJA91866.1"/>
    </source>
</evidence>
<gene>
    <name evidence="3" type="ORF">H9717_01900</name>
</gene>
<feature type="domain" description="Glycosyltransferase subfamily 4-like N-terminal" evidence="2">
    <location>
        <begin position="5"/>
        <end position="148"/>
    </location>
</feature>
<dbReference type="GO" id="GO:0016757">
    <property type="term" value="F:glycosyltransferase activity"/>
    <property type="evidence" value="ECO:0007669"/>
    <property type="project" value="InterPro"/>
</dbReference>
<dbReference type="AlphaFoldDB" id="A0A9D2I252"/>
<reference evidence="3" key="2">
    <citation type="submission" date="2021-04" db="EMBL/GenBank/DDBJ databases">
        <authorList>
            <person name="Gilroy R."/>
        </authorList>
    </citation>
    <scope>NUCLEOTIDE SEQUENCE</scope>
    <source>
        <strain evidence="3">CHK179-7159</strain>
    </source>
</reference>
<dbReference type="PANTHER" id="PTHR12526">
    <property type="entry name" value="GLYCOSYLTRANSFERASE"/>
    <property type="match status" value="1"/>
</dbReference>
<dbReference type="PANTHER" id="PTHR12526:SF630">
    <property type="entry name" value="GLYCOSYLTRANSFERASE"/>
    <property type="match status" value="1"/>
</dbReference>
<dbReference type="EMBL" id="DWYY01000025">
    <property type="protein sequence ID" value="HJA91866.1"/>
    <property type="molecule type" value="Genomic_DNA"/>
</dbReference>
<dbReference type="SUPFAM" id="SSF53756">
    <property type="entry name" value="UDP-Glycosyltransferase/glycogen phosphorylase"/>
    <property type="match status" value="1"/>
</dbReference>
<evidence type="ECO:0000313" key="4">
    <source>
        <dbReference type="Proteomes" id="UP000886858"/>
    </source>
</evidence>
<accession>A0A9D2I252</accession>
<proteinExistence type="predicted"/>
<protein>
    <submittedName>
        <fullName evidence="3">Glycosyltransferase family 4 protein</fullName>
    </submittedName>
</protein>
<dbReference type="InterPro" id="IPR028098">
    <property type="entry name" value="Glyco_trans_4-like_N"/>
</dbReference>
<sequence length="371" mass="41874">MASCILILSNSDSGLYDFRKEVLQALLAKGKKVLVSVPDTGYADRIRALGCEYLPTSFERRGMNPFKDLKLLLFYRGLMKRYRPEAVLTYTIKPNIYGGLAARMTKTEYLANITGLGTTLEHDGPLQKMIILMYRTALKKASCVFFQNQGNQDFMRQKGCVSGKCRIIPGSGVNLSEHHAEAYPPETDPAAEKRVVFLSIMRLMKDKGIDELLAAAERVHGKHPETVFRLLGAYEEETKAYYEPMVERLQESGALEYYGYRDDVPRFLAECHALIHPSYHEGMSNVLLEAAATARPVLASAVEGCLDTFEDGVSGMSFAPKDARDLERAAEAFLALPWEKKREMGQKGREYVEKRFDRRLVIDAYLEELKL</sequence>
<dbReference type="CDD" id="cd03808">
    <property type="entry name" value="GT4_CapM-like"/>
    <property type="match status" value="1"/>
</dbReference>
<feature type="domain" description="Glycosyl transferase family 1" evidence="1">
    <location>
        <begin position="190"/>
        <end position="350"/>
    </location>
</feature>
<name>A0A9D2I252_9FIRM</name>
<evidence type="ECO:0000259" key="1">
    <source>
        <dbReference type="Pfam" id="PF00534"/>
    </source>
</evidence>
<comment type="caution">
    <text evidence="3">The sequence shown here is derived from an EMBL/GenBank/DDBJ whole genome shotgun (WGS) entry which is preliminary data.</text>
</comment>
<evidence type="ECO:0000259" key="2">
    <source>
        <dbReference type="Pfam" id="PF13477"/>
    </source>
</evidence>
<dbReference type="Pfam" id="PF00534">
    <property type="entry name" value="Glycos_transf_1"/>
    <property type="match status" value="1"/>
</dbReference>
<organism evidence="3 4">
    <name type="scientific">Candidatus Eisenbergiella merdipullorum</name>
    <dbReference type="NCBI Taxonomy" id="2838553"/>
    <lineage>
        <taxon>Bacteria</taxon>
        <taxon>Bacillati</taxon>
        <taxon>Bacillota</taxon>
        <taxon>Clostridia</taxon>
        <taxon>Lachnospirales</taxon>
        <taxon>Lachnospiraceae</taxon>
        <taxon>Eisenbergiella</taxon>
    </lineage>
</organism>
<dbReference type="InterPro" id="IPR001296">
    <property type="entry name" value="Glyco_trans_1"/>
</dbReference>
<dbReference type="Pfam" id="PF13477">
    <property type="entry name" value="Glyco_trans_4_2"/>
    <property type="match status" value="1"/>
</dbReference>
<dbReference type="Gene3D" id="3.40.50.2000">
    <property type="entry name" value="Glycogen Phosphorylase B"/>
    <property type="match status" value="2"/>
</dbReference>
<reference evidence="3" key="1">
    <citation type="journal article" date="2021" name="PeerJ">
        <title>Extensive microbial diversity within the chicken gut microbiome revealed by metagenomics and culture.</title>
        <authorList>
            <person name="Gilroy R."/>
            <person name="Ravi A."/>
            <person name="Getino M."/>
            <person name="Pursley I."/>
            <person name="Horton D.L."/>
            <person name="Alikhan N.F."/>
            <person name="Baker D."/>
            <person name="Gharbi K."/>
            <person name="Hall N."/>
            <person name="Watson M."/>
            <person name="Adriaenssens E.M."/>
            <person name="Foster-Nyarko E."/>
            <person name="Jarju S."/>
            <person name="Secka A."/>
            <person name="Antonio M."/>
            <person name="Oren A."/>
            <person name="Chaudhuri R.R."/>
            <person name="La Ragione R."/>
            <person name="Hildebrand F."/>
            <person name="Pallen M.J."/>
        </authorList>
    </citation>
    <scope>NUCLEOTIDE SEQUENCE</scope>
    <source>
        <strain evidence="3">CHK179-7159</strain>
    </source>
</reference>